<keyword evidence="3" id="KW-0862">Zinc</keyword>
<protein>
    <submittedName>
        <fullName evidence="6">DnaK suppressor protein</fullName>
    </submittedName>
</protein>
<dbReference type="GO" id="GO:0008270">
    <property type="term" value="F:zinc ion binding"/>
    <property type="evidence" value="ECO:0007669"/>
    <property type="project" value="UniProtKB-KW"/>
</dbReference>
<dbReference type="InterPro" id="IPR020458">
    <property type="entry name" value="Znf_DskA_TraR_CS"/>
</dbReference>
<keyword evidence="1" id="KW-0479">Metal-binding</keyword>
<keyword evidence="2" id="KW-0863">Zinc-finger</keyword>
<dbReference type="SUPFAM" id="SSF57716">
    <property type="entry name" value="Glucocorticoid receptor-like (DNA-binding domain)"/>
    <property type="match status" value="1"/>
</dbReference>
<keyword evidence="7" id="KW-1185">Reference proteome</keyword>
<dbReference type="SUPFAM" id="SSF109635">
    <property type="entry name" value="DnaK suppressor protein DksA, alpha-hairpin domain"/>
    <property type="match status" value="1"/>
</dbReference>
<evidence type="ECO:0000256" key="2">
    <source>
        <dbReference type="ARBA" id="ARBA00022771"/>
    </source>
</evidence>
<dbReference type="Proteomes" id="UP000541535">
    <property type="component" value="Unassembled WGS sequence"/>
</dbReference>
<feature type="domain" description="Zinc finger DksA/TraR C4-type" evidence="5">
    <location>
        <begin position="84"/>
        <end position="119"/>
    </location>
</feature>
<dbReference type="Gene3D" id="1.20.120.910">
    <property type="entry name" value="DksA, coiled-coil domain"/>
    <property type="match status" value="1"/>
</dbReference>
<evidence type="ECO:0000256" key="4">
    <source>
        <dbReference type="PROSITE-ProRule" id="PRU00510"/>
    </source>
</evidence>
<dbReference type="RefSeq" id="WP_183440460.1">
    <property type="nucleotide sequence ID" value="NZ_JACHXD010000003.1"/>
</dbReference>
<dbReference type="PROSITE" id="PS51128">
    <property type="entry name" value="ZF_DKSA_2"/>
    <property type="match status" value="1"/>
</dbReference>
<gene>
    <name evidence="6" type="ORF">FHS03_001594</name>
</gene>
<dbReference type="PANTHER" id="PTHR33823:SF4">
    <property type="entry name" value="GENERAL STRESS PROTEIN 16O"/>
    <property type="match status" value="1"/>
</dbReference>
<evidence type="ECO:0000256" key="1">
    <source>
        <dbReference type="ARBA" id="ARBA00022723"/>
    </source>
</evidence>
<dbReference type="EMBL" id="JACHXD010000003">
    <property type="protein sequence ID" value="MBB3118563.1"/>
    <property type="molecule type" value="Genomic_DNA"/>
</dbReference>
<feature type="zinc finger region" description="dksA C4-type" evidence="4">
    <location>
        <begin position="89"/>
        <end position="113"/>
    </location>
</feature>
<dbReference type="PANTHER" id="PTHR33823">
    <property type="entry name" value="RNA POLYMERASE-BINDING TRANSCRIPTION FACTOR DKSA-RELATED"/>
    <property type="match status" value="1"/>
</dbReference>
<dbReference type="Pfam" id="PF01258">
    <property type="entry name" value="zf-dskA_traR"/>
    <property type="match status" value="1"/>
</dbReference>
<sequence length="122" mass="13100">MNGLQPDQLATLQATLEQRKSALLGQLAGSDNVLTRPPAVEEVEASPADNASNHTLNQLVLEADELKLAQLRIVRHALAKFADGSYGLCENCGGEIGVSRLTARPEAAYCIACQTRSERAQR</sequence>
<accession>A0A7W5B8X0</accession>
<evidence type="ECO:0000259" key="5">
    <source>
        <dbReference type="Pfam" id="PF01258"/>
    </source>
</evidence>
<dbReference type="InterPro" id="IPR037187">
    <property type="entry name" value="DnaK_N"/>
</dbReference>
<evidence type="ECO:0000256" key="3">
    <source>
        <dbReference type="ARBA" id="ARBA00022833"/>
    </source>
</evidence>
<dbReference type="PROSITE" id="PS01102">
    <property type="entry name" value="ZF_DKSA_1"/>
    <property type="match status" value="1"/>
</dbReference>
<evidence type="ECO:0000313" key="7">
    <source>
        <dbReference type="Proteomes" id="UP000541535"/>
    </source>
</evidence>
<comment type="caution">
    <text evidence="6">The sequence shown here is derived from an EMBL/GenBank/DDBJ whole genome shotgun (WGS) entry which is preliminary data.</text>
</comment>
<proteinExistence type="predicted"/>
<evidence type="ECO:0000313" key="6">
    <source>
        <dbReference type="EMBL" id="MBB3118563.1"/>
    </source>
</evidence>
<reference evidence="6 7" key="1">
    <citation type="submission" date="2020-08" db="EMBL/GenBank/DDBJ databases">
        <title>Genomic Encyclopedia of Type Strains, Phase III (KMG-III): the genomes of soil and plant-associated and newly described type strains.</title>
        <authorList>
            <person name="Whitman W."/>
        </authorList>
    </citation>
    <scope>NUCLEOTIDE SEQUENCE [LARGE SCALE GENOMIC DNA]</scope>
    <source>
        <strain evidence="6 7">CECT 8897</strain>
    </source>
</reference>
<dbReference type="AlphaFoldDB" id="A0A7W5B8X0"/>
<organism evidence="6 7">
    <name type="scientific">Pseudoduganella violacea</name>
    <dbReference type="NCBI Taxonomy" id="1715466"/>
    <lineage>
        <taxon>Bacteria</taxon>
        <taxon>Pseudomonadati</taxon>
        <taxon>Pseudomonadota</taxon>
        <taxon>Betaproteobacteria</taxon>
        <taxon>Burkholderiales</taxon>
        <taxon>Oxalobacteraceae</taxon>
        <taxon>Telluria group</taxon>
        <taxon>Pseudoduganella</taxon>
    </lineage>
</organism>
<name>A0A7W5B8X0_9BURK</name>
<dbReference type="InterPro" id="IPR000962">
    <property type="entry name" value="Znf_DskA_TraR"/>
</dbReference>